<keyword evidence="7" id="KW-1185">Reference proteome</keyword>
<feature type="region of interest" description="Disordered" evidence="4">
    <location>
        <begin position="934"/>
        <end position="1054"/>
    </location>
</feature>
<feature type="compositionally biased region" description="Polar residues" evidence="4">
    <location>
        <begin position="1306"/>
        <end position="1321"/>
    </location>
</feature>
<evidence type="ECO:0000256" key="3">
    <source>
        <dbReference type="RuleBase" id="RU000682"/>
    </source>
</evidence>
<feature type="region of interest" description="Disordered" evidence="4">
    <location>
        <begin position="725"/>
        <end position="771"/>
    </location>
</feature>
<dbReference type="PANTHER" id="PTHR24340">
    <property type="entry name" value="HOMEOBOX PROTEIN NKX"/>
    <property type="match status" value="1"/>
</dbReference>
<dbReference type="Pfam" id="PF00046">
    <property type="entry name" value="Homeodomain"/>
    <property type="match status" value="1"/>
</dbReference>
<feature type="compositionally biased region" description="Basic and acidic residues" evidence="4">
    <location>
        <begin position="1292"/>
        <end position="1305"/>
    </location>
</feature>
<protein>
    <recommendedName>
        <fullName evidence="5">Homeobox domain-containing protein</fullName>
    </recommendedName>
</protein>
<feature type="compositionally biased region" description="Basic residues" evidence="4">
    <location>
        <begin position="123"/>
        <end position="152"/>
    </location>
</feature>
<feature type="compositionally biased region" description="Polar residues" evidence="4">
    <location>
        <begin position="758"/>
        <end position="770"/>
    </location>
</feature>
<organism evidence="6 7">
    <name type="scientific">Trichogramma brassicae</name>
    <dbReference type="NCBI Taxonomy" id="86971"/>
    <lineage>
        <taxon>Eukaryota</taxon>
        <taxon>Metazoa</taxon>
        <taxon>Ecdysozoa</taxon>
        <taxon>Arthropoda</taxon>
        <taxon>Hexapoda</taxon>
        <taxon>Insecta</taxon>
        <taxon>Pterygota</taxon>
        <taxon>Neoptera</taxon>
        <taxon>Endopterygota</taxon>
        <taxon>Hymenoptera</taxon>
        <taxon>Apocrita</taxon>
        <taxon>Proctotrupomorpha</taxon>
        <taxon>Chalcidoidea</taxon>
        <taxon>Trichogrammatidae</taxon>
        <taxon>Trichogramma</taxon>
    </lineage>
</organism>
<dbReference type="InterPro" id="IPR009057">
    <property type="entry name" value="Homeodomain-like_sf"/>
</dbReference>
<gene>
    <name evidence="6" type="ORF">TBRA_LOCUS11911</name>
</gene>
<accession>A0A6H5IPG7</accession>
<evidence type="ECO:0000259" key="5">
    <source>
        <dbReference type="PROSITE" id="PS50071"/>
    </source>
</evidence>
<keyword evidence="2 3" id="KW-0371">Homeobox</keyword>
<dbReference type="Gene3D" id="1.10.10.60">
    <property type="entry name" value="Homeodomain-like"/>
    <property type="match status" value="1"/>
</dbReference>
<evidence type="ECO:0000256" key="1">
    <source>
        <dbReference type="ARBA" id="ARBA00004123"/>
    </source>
</evidence>
<dbReference type="CDD" id="cd00086">
    <property type="entry name" value="homeodomain"/>
    <property type="match status" value="1"/>
</dbReference>
<dbReference type="PANTHER" id="PTHR24340:SF70">
    <property type="entry name" value="NK7.1, ISOFORM A"/>
    <property type="match status" value="1"/>
</dbReference>
<dbReference type="GO" id="GO:0005634">
    <property type="term" value="C:nucleus"/>
    <property type="evidence" value="ECO:0007669"/>
    <property type="project" value="UniProtKB-SubCell"/>
</dbReference>
<feature type="compositionally biased region" description="Polar residues" evidence="4">
    <location>
        <begin position="1028"/>
        <end position="1039"/>
    </location>
</feature>
<dbReference type="GO" id="GO:0000978">
    <property type="term" value="F:RNA polymerase II cis-regulatory region sequence-specific DNA binding"/>
    <property type="evidence" value="ECO:0007669"/>
    <property type="project" value="TreeGrafter"/>
</dbReference>
<dbReference type="OrthoDB" id="6159439at2759"/>
<feature type="compositionally biased region" description="Low complexity" evidence="4">
    <location>
        <begin position="972"/>
        <end position="999"/>
    </location>
</feature>
<dbReference type="GO" id="GO:0000981">
    <property type="term" value="F:DNA-binding transcription factor activity, RNA polymerase II-specific"/>
    <property type="evidence" value="ECO:0007669"/>
    <property type="project" value="TreeGrafter"/>
</dbReference>
<dbReference type="EMBL" id="CADCXV010001006">
    <property type="protein sequence ID" value="CAB0040182.1"/>
    <property type="molecule type" value="Genomic_DNA"/>
</dbReference>
<evidence type="ECO:0000313" key="7">
    <source>
        <dbReference type="Proteomes" id="UP000479190"/>
    </source>
</evidence>
<dbReference type="InterPro" id="IPR001356">
    <property type="entry name" value="HD"/>
</dbReference>
<feature type="region of interest" description="Disordered" evidence="4">
    <location>
        <begin position="1254"/>
        <end position="1321"/>
    </location>
</feature>
<reference evidence="6 7" key="1">
    <citation type="submission" date="2020-02" db="EMBL/GenBank/DDBJ databases">
        <authorList>
            <person name="Ferguson B K."/>
        </authorList>
    </citation>
    <scope>NUCLEOTIDE SEQUENCE [LARGE SCALE GENOMIC DNA]</scope>
</reference>
<dbReference type="SUPFAM" id="SSF46689">
    <property type="entry name" value="Homeodomain-like"/>
    <property type="match status" value="1"/>
</dbReference>
<dbReference type="SMART" id="SM00389">
    <property type="entry name" value="HOX"/>
    <property type="match status" value="1"/>
</dbReference>
<evidence type="ECO:0000313" key="6">
    <source>
        <dbReference type="EMBL" id="CAB0040182.1"/>
    </source>
</evidence>
<feature type="compositionally biased region" description="Low complexity" evidence="4">
    <location>
        <begin position="731"/>
        <end position="750"/>
    </location>
</feature>
<feature type="DNA-binding region" description="Homeobox" evidence="2">
    <location>
        <begin position="844"/>
        <end position="888"/>
    </location>
</feature>
<dbReference type="InterPro" id="IPR050394">
    <property type="entry name" value="Homeobox_NK-like"/>
</dbReference>
<feature type="compositionally biased region" description="Low complexity" evidence="4">
    <location>
        <begin position="355"/>
        <end position="406"/>
    </location>
</feature>
<dbReference type="GO" id="GO:0030154">
    <property type="term" value="P:cell differentiation"/>
    <property type="evidence" value="ECO:0007669"/>
    <property type="project" value="TreeGrafter"/>
</dbReference>
<feature type="region of interest" description="Disordered" evidence="4">
    <location>
        <begin position="122"/>
        <end position="162"/>
    </location>
</feature>
<comment type="subcellular location">
    <subcellularLocation>
        <location evidence="1 2 3">Nucleus</location>
    </subcellularLocation>
</comment>
<dbReference type="Proteomes" id="UP000479190">
    <property type="component" value="Unassembled WGS sequence"/>
</dbReference>
<feature type="domain" description="Homeobox" evidence="5">
    <location>
        <begin position="842"/>
        <end position="887"/>
    </location>
</feature>
<keyword evidence="2 3" id="KW-0539">Nucleus</keyword>
<name>A0A6H5IPG7_9HYME</name>
<evidence type="ECO:0000256" key="2">
    <source>
        <dbReference type="PROSITE-ProRule" id="PRU00108"/>
    </source>
</evidence>
<sequence>MDSRAANCPLRRLLMSPTMTEEMMCFPDCALVSTTESTTTRGAARDGSLSISTRSKTHLFTFKADQSTTTNGIGSLSNNHKQSAFMAQVLQHPTQSAIGDGSFLKMPSDAESDEADVSLTKDNHHHNHRHHNHHRQQHHQHQARHHHLHHRQDKGGSGEVGAQAMAPRRSVTSWHEHVYAPPPRTPTPHRISDILGWSNNNNNNNTNNNNGRTQGKLLVPTPRRFSTTSPLLRAPLPVYSPLPAHSPASVHTSSSALCMMCVSYLRRRCYIVTPTILEHTRIYTPTIQIQSRVESPSCWCSGSLTSPPCTPSPASPMTSPASAMGYTNPIAPMVNSYQGGLGSEENSDDRPLNLSTSTRRTPSPSPRASSAFSAGGFVGSGNSSPTRLTTASTTTTTTSTTKATAAGSVAAVAQQFREPPPHHESLSPYAFATHYHIPFPHNGQSAAEMLSATARQLNEKFKASERAKTICARVRRLRWRRRRQSTSCRASVRSIRNNARASRTICETANRRATMCAAMRARLIRSLFLDSLYYLSYSMAERLEQFGCCFSRLCVKSSRSFHENFLESLLKMPSYFKTIAKRQRSANDDSRVQARLPTSAALQAATVVAAACARATFSITSGARLRSCSNGNLYQCVTLAAARAATAPITIARAAVYRASIAICLFRAVQCCISNIIKTADRSLAYWRKCLPGARPLSVCRVRVRLYMIVMHMLQRTLPSSSDACVRSAESGTNSAKSSNSNGAGNISGSGKRKRPDSSPSATVTGSVSVKETDLMAPVPVEAVMSTIPSKNSPVGSSSTGPVMVGTSSNLKFPTSQESSNVAAGVELNDDNDAAAAAAAERKKKKARTTFTGRQIFELEKQFEVKKYLSSSERAEMAKLLNVTETQTIGRSAFCARVCVCLYVKLIGLARHVCVICPIRCIPTTWFAERAVPPTLSSSSSSSSPRTNSLDDLETSSSDNKVSSSPPPSPRVPEAISNITAATTSSTTAMTTTEATSNSPKVTPVKAISMVQNEEEKMEEDGEERATMTRSRTKGSGNADSARPRNCKHSHTCMSPESFRRPVTIALLAHRAAASSSLISSTVATNKLSLSKNYPTTLLKKPGLMIATTSRRPIIFNTNPLSSMCSLWSLSPSLTHIHNTKNTHKHELCCNTETWNYARYMQVDQRIEHKQEKLNACMGALAGALTTLLTRKNDDDLLMIEALSDASRLLVDTIHDESLATTEIDGQLFGKNLSEVMKQAQATGKDVRTLAKKNAIPTNVSEKASKNEKGPSRHLSRKQTRTSNGQRPAAAARDHPRWNDKERPTTQRNKSSYTRSSTKKH</sequence>
<proteinExistence type="predicted"/>
<keyword evidence="2 3" id="KW-0238">DNA-binding</keyword>
<feature type="region of interest" description="Disordered" evidence="4">
    <location>
        <begin position="335"/>
        <end position="406"/>
    </location>
</feature>
<dbReference type="PROSITE" id="PS50071">
    <property type="entry name" value="HOMEOBOX_2"/>
    <property type="match status" value="1"/>
</dbReference>
<evidence type="ECO:0000256" key="4">
    <source>
        <dbReference type="SAM" id="MobiDB-lite"/>
    </source>
</evidence>